<accession>A0ABP0K163</accession>
<feature type="compositionally biased region" description="Basic and acidic residues" evidence="1">
    <location>
        <begin position="48"/>
        <end position="57"/>
    </location>
</feature>
<gene>
    <name evidence="2" type="ORF">SCF082_LOCUS14862</name>
</gene>
<comment type="caution">
    <text evidence="2">The sequence shown here is derived from an EMBL/GenBank/DDBJ whole genome shotgun (WGS) entry which is preliminary data.</text>
</comment>
<reference evidence="2 3" key="1">
    <citation type="submission" date="2024-02" db="EMBL/GenBank/DDBJ databases">
        <authorList>
            <person name="Chen Y."/>
            <person name="Shah S."/>
            <person name="Dougan E. K."/>
            <person name="Thang M."/>
            <person name="Chan C."/>
        </authorList>
    </citation>
    <scope>NUCLEOTIDE SEQUENCE [LARGE SCALE GENOMIC DNA]</scope>
</reference>
<feature type="compositionally biased region" description="Basic residues" evidence="1">
    <location>
        <begin position="525"/>
        <end position="539"/>
    </location>
</feature>
<feature type="compositionally biased region" description="Acidic residues" evidence="1">
    <location>
        <begin position="304"/>
        <end position="314"/>
    </location>
</feature>
<feature type="region of interest" description="Disordered" evidence="1">
    <location>
        <begin position="516"/>
        <end position="539"/>
    </location>
</feature>
<proteinExistence type="predicted"/>
<dbReference type="Proteomes" id="UP001642464">
    <property type="component" value="Unassembled WGS sequence"/>
</dbReference>
<organism evidence="2 3">
    <name type="scientific">Durusdinium trenchii</name>
    <dbReference type="NCBI Taxonomy" id="1381693"/>
    <lineage>
        <taxon>Eukaryota</taxon>
        <taxon>Sar</taxon>
        <taxon>Alveolata</taxon>
        <taxon>Dinophyceae</taxon>
        <taxon>Suessiales</taxon>
        <taxon>Symbiodiniaceae</taxon>
        <taxon>Durusdinium</taxon>
    </lineage>
</organism>
<protein>
    <submittedName>
        <fullName evidence="2">Uncharacterized protein</fullName>
    </submittedName>
</protein>
<evidence type="ECO:0000313" key="3">
    <source>
        <dbReference type="Proteomes" id="UP001642464"/>
    </source>
</evidence>
<feature type="region of interest" description="Disordered" evidence="1">
    <location>
        <begin position="822"/>
        <end position="843"/>
    </location>
</feature>
<evidence type="ECO:0000313" key="2">
    <source>
        <dbReference type="EMBL" id="CAK9020314.1"/>
    </source>
</evidence>
<evidence type="ECO:0000256" key="1">
    <source>
        <dbReference type="SAM" id="MobiDB-lite"/>
    </source>
</evidence>
<keyword evidence="3" id="KW-1185">Reference proteome</keyword>
<feature type="region of interest" description="Disordered" evidence="1">
    <location>
        <begin position="286"/>
        <end position="319"/>
    </location>
</feature>
<dbReference type="EMBL" id="CAXAMM010009424">
    <property type="protein sequence ID" value="CAK9020314.1"/>
    <property type="molecule type" value="Genomic_DNA"/>
</dbReference>
<feature type="region of interest" description="Disordered" evidence="1">
    <location>
        <begin position="1"/>
        <end position="59"/>
    </location>
</feature>
<sequence>MVDSAEVQAEVDWLGGSDQLPPPPPPAAQKTGDGDAPKPRKRKSAGTTKKDDADSTKKCKRCKKAKPLKQYYEGQANCSDCSQGLKNLRNVAKRTGEEKWLAGLEDSELDALLQAYNKEKERAAKERTRLKFNMTTYRERQLHATGVRKEGRRRLMTEDMFYTWSKTAEAGFLSPSQAQAKWTSMLLGSSVYREEGEGGAGLRLAVKLFDDIIDYDDVGDQREVEQAQRLSSKLNAQDLKRKREDLVLAPRSSEADSGAAMASLAASGADDQMLLPSVRGLAAKAQRKIRRVDSDAPESSAVPDPEEGEAEGEEPEKPHKWFDGVAQRAKAMRQFDGMLTKSKARMQSMLDSMKQQVIAARASMSAPVLPGGPTRSIVTEMMIVNTRQEALEKVLHGSADDFRSYVEKVSRACAGADAQSAENKSQNSHGSASDNMLRRLGLSFLYDPRTSGPCHNFESLYTVDQAKALADNFHIFHCPEQLEAVWKRVKPVFSHWDELVASCRTATNELKRAVDARNGTTAKKGQAKAKGKSKSKAKGKPTTMYQLVEVIPEDCTRISRYDSNTVPEDHDMSHPCILTQLPALLQHIVKQDQGNSDAALVLTELNDFEKKFQESDLRFTTGKGQRAFKQDVGAKVSEAMLTVAGKHHVVPLQQWQPSGAFCCVESHRSVQYEVGGLPSLRFCVKGTRQLILTSPEPILTELHDRNNKKGQDERDKITYPSALAFLSHAQADDVVSMKGFFVGTLGPGELLYTPAGMIVGEKIEPKVDHLGLKVAVMAVDSDCGDKAGLKTLRAMKMEALESKRKNDVLDAVLDFVTSEQEKVSQAKAKVEPVPQPPQSAGAE</sequence>
<name>A0ABP0K163_9DINO</name>